<evidence type="ECO:0000313" key="2">
    <source>
        <dbReference type="Proteomes" id="UP000202922"/>
    </source>
</evidence>
<gene>
    <name evidence="1" type="ORF">COL8621_03699</name>
</gene>
<proteinExistence type="predicted"/>
<keyword evidence="2" id="KW-1185">Reference proteome</keyword>
<accession>A0A238L850</accession>
<sequence>MKFAAVIGYFSMKSAAMGCAAGRTYARHSRIDDDDTLARTPFWVTSARVETPEDVAFLSGAALNRQPRPSKGGCAGWRQGGRLRMLEALPNGFRS</sequence>
<name>A0A238L850_9RHOB</name>
<dbReference type="AlphaFoldDB" id="A0A238L850"/>
<evidence type="ECO:0000313" key="1">
    <source>
        <dbReference type="EMBL" id="SMX51169.1"/>
    </source>
</evidence>
<dbReference type="EMBL" id="FXYE01000005">
    <property type="protein sequence ID" value="SMX51169.1"/>
    <property type="molecule type" value="Genomic_DNA"/>
</dbReference>
<protein>
    <submittedName>
        <fullName evidence="1">Uncharacterized protein</fullName>
    </submittedName>
</protein>
<dbReference type="Proteomes" id="UP000202922">
    <property type="component" value="Unassembled WGS sequence"/>
</dbReference>
<reference evidence="2" key="1">
    <citation type="submission" date="2017-05" db="EMBL/GenBank/DDBJ databases">
        <authorList>
            <person name="Rodrigo-Torres L."/>
            <person name="Arahal R. D."/>
            <person name="Lucena T."/>
        </authorList>
    </citation>
    <scope>NUCLEOTIDE SEQUENCE [LARGE SCALE GENOMIC DNA]</scope>
    <source>
        <strain evidence="2">CECT 8621</strain>
    </source>
</reference>
<organism evidence="1 2">
    <name type="scientific">Actibacterium lipolyticum</name>
    <dbReference type="NCBI Taxonomy" id="1524263"/>
    <lineage>
        <taxon>Bacteria</taxon>
        <taxon>Pseudomonadati</taxon>
        <taxon>Pseudomonadota</taxon>
        <taxon>Alphaproteobacteria</taxon>
        <taxon>Rhodobacterales</taxon>
        <taxon>Roseobacteraceae</taxon>
        <taxon>Actibacterium</taxon>
    </lineage>
</organism>